<dbReference type="SMART" id="SM01037">
    <property type="entry name" value="Bet_v_1"/>
    <property type="match status" value="1"/>
</dbReference>
<dbReference type="Gene3D" id="3.30.530.20">
    <property type="match status" value="1"/>
</dbReference>
<protein>
    <recommendedName>
        <fullName evidence="2">Bet v I/Major latex protein domain-containing protein</fullName>
    </recommendedName>
</protein>
<evidence type="ECO:0000313" key="4">
    <source>
        <dbReference type="Proteomes" id="UP001229421"/>
    </source>
</evidence>
<dbReference type="FunFam" id="3.30.530.20:FF:000007">
    <property type="entry name" value="Major pollen allergen Bet v 1-A"/>
    <property type="match status" value="1"/>
</dbReference>
<dbReference type="PANTHER" id="PTHR31213">
    <property type="entry name" value="OS08G0374000 PROTEIN-RELATED"/>
    <property type="match status" value="1"/>
</dbReference>
<dbReference type="InterPro" id="IPR000916">
    <property type="entry name" value="Bet_v_I/MLP"/>
</dbReference>
<dbReference type="PRINTS" id="PR00634">
    <property type="entry name" value="BETALLERGEN"/>
</dbReference>
<evidence type="ECO:0000313" key="3">
    <source>
        <dbReference type="EMBL" id="KAK1408001.1"/>
    </source>
</evidence>
<comment type="similarity">
    <text evidence="1">Belongs to the BetVI family.</text>
</comment>
<evidence type="ECO:0000259" key="2">
    <source>
        <dbReference type="SMART" id="SM01037"/>
    </source>
</evidence>
<accession>A0AAD8NHB3</accession>
<feature type="domain" description="Bet v I/Major latex protein" evidence="2">
    <location>
        <begin position="1"/>
        <end position="154"/>
    </location>
</feature>
<dbReference type="GO" id="GO:0038023">
    <property type="term" value="F:signaling receptor activity"/>
    <property type="evidence" value="ECO:0007669"/>
    <property type="project" value="InterPro"/>
</dbReference>
<dbReference type="GO" id="GO:0004864">
    <property type="term" value="F:protein phosphatase inhibitor activity"/>
    <property type="evidence" value="ECO:0007669"/>
    <property type="project" value="InterPro"/>
</dbReference>
<dbReference type="AlphaFoldDB" id="A0AAD8NHB3"/>
<gene>
    <name evidence="3" type="ORF">QVD17_39630</name>
</gene>
<dbReference type="GO" id="GO:0005737">
    <property type="term" value="C:cytoplasm"/>
    <property type="evidence" value="ECO:0007669"/>
    <property type="project" value="TreeGrafter"/>
</dbReference>
<dbReference type="GO" id="GO:0005634">
    <property type="term" value="C:nucleus"/>
    <property type="evidence" value="ECO:0007669"/>
    <property type="project" value="TreeGrafter"/>
</dbReference>
<dbReference type="Proteomes" id="UP001229421">
    <property type="component" value="Unassembled WGS sequence"/>
</dbReference>
<comment type="caution">
    <text evidence="3">The sequence shown here is derived from an EMBL/GenBank/DDBJ whole genome shotgun (WGS) entry which is preliminary data.</text>
</comment>
<proteinExistence type="inferred from homology"/>
<dbReference type="GO" id="GO:0006952">
    <property type="term" value="P:defense response"/>
    <property type="evidence" value="ECO:0007669"/>
    <property type="project" value="InterPro"/>
</dbReference>
<dbReference type="GO" id="GO:0009738">
    <property type="term" value="P:abscisic acid-activated signaling pathway"/>
    <property type="evidence" value="ECO:0007669"/>
    <property type="project" value="InterPro"/>
</dbReference>
<dbReference type="GO" id="GO:0010427">
    <property type="term" value="F:abscisic acid binding"/>
    <property type="evidence" value="ECO:0007669"/>
    <property type="project" value="InterPro"/>
</dbReference>
<organism evidence="3 4">
    <name type="scientific">Tagetes erecta</name>
    <name type="common">African marigold</name>
    <dbReference type="NCBI Taxonomy" id="13708"/>
    <lineage>
        <taxon>Eukaryota</taxon>
        <taxon>Viridiplantae</taxon>
        <taxon>Streptophyta</taxon>
        <taxon>Embryophyta</taxon>
        <taxon>Tracheophyta</taxon>
        <taxon>Spermatophyta</taxon>
        <taxon>Magnoliopsida</taxon>
        <taxon>eudicotyledons</taxon>
        <taxon>Gunneridae</taxon>
        <taxon>Pentapetalae</taxon>
        <taxon>asterids</taxon>
        <taxon>campanulids</taxon>
        <taxon>Asterales</taxon>
        <taxon>Asteraceae</taxon>
        <taxon>Asteroideae</taxon>
        <taxon>Heliantheae alliance</taxon>
        <taxon>Tageteae</taxon>
        <taxon>Tagetes</taxon>
    </lineage>
</organism>
<dbReference type="PANTHER" id="PTHR31213:SF209">
    <property type="entry name" value="START-LIKE DOMAIN, BET V I TYPE ALLERGEN-RELATED"/>
    <property type="match status" value="1"/>
</dbReference>
<dbReference type="SUPFAM" id="SSF55961">
    <property type="entry name" value="Bet v1-like"/>
    <property type="match status" value="1"/>
</dbReference>
<dbReference type="InterPro" id="IPR050279">
    <property type="entry name" value="Plant_def-hormone_signal"/>
</dbReference>
<sequence length="163" mass="17789">MAAVSTEVEIINSFPADKLFKVVSNLHKLAPKAAPEIYKSMTIIEGDGGVGTIQSHVYADGLPYTTSKQRIDVVDVNNFCLEFTVFEGDILSDYLDSISHRVKISPTADGGAVYKHTTTFNCKGEKKPTEEVLNQTNEGYKKVFKATEAYIQANAEATGSLFS</sequence>
<evidence type="ECO:0000256" key="1">
    <source>
        <dbReference type="ARBA" id="ARBA00009744"/>
    </source>
</evidence>
<name>A0AAD8NHB3_TARER</name>
<dbReference type="InterPro" id="IPR024949">
    <property type="entry name" value="Bet_v_I_allergen"/>
</dbReference>
<dbReference type="InterPro" id="IPR023393">
    <property type="entry name" value="START-like_dom_sf"/>
</dbReference>
<dbReference type="EMBL" id="JAUHHV010000011">
    <property type="protein sequence ID" value="KAK1408001.1"/>
    <property type="molecule type" value="Genomic_DNA"/>
</dbReference>
<dbReference type="Pfam" id="PF00407">
    <property type="entry name" value="Bet_v_1"/>
    <property type="match status" value="1"/>
</dbReference>
<dbReference type="CDD" id="cd07816">
    <property type="entry name" value="Bet_v1-like"/>
    <property type="match status" value="1"/>
</dbReference>
<reference evidence="3" key="1">
    <citation type="journal article" date="2023" name="bioRxiv">
        <title>Improved chromosome-level genome assembly for marigold (Tagetes erecta).</title>
        <authorList>
            <person name="Jiang F."/>
            <person name="Yuan L."/>
            <person name="Wang S."/>
            <person name="Wang H."/>
            <person name="Xu D."/>
            <person name="Wang A."/>
            <person name="Fan W."/>
        </authorList>
    </citation>
    <scope>NUCLEOTIDE SEQUENCE</scope>
    <source>
        <strain evidence="3">WSJ</strain>
        <tissue evidence="3">Leaf</tissue>
    </source>
</reference>
<keyword evidence="4" id="KW-1185">Reference proteome</keyword>